<gene>
    <name evidence="1" type="ORF">ZIOFF_074748</name>
</gene>
<comment type="caution">
    <text evidence="1">The sequence shown here is derived from an EMBL/GenBank/DDBJ whole genome shotgun (WGS) entry which is preliminary data.</text>
</comment>
<organism evidence="1 2">
    <name type="scientific">Zingiber officinale</name>
    <name type="common">Ginger</name>
    <name type="synonym">Amomum zingiber</name>
    <dbReference type="NCBI Taxonomy" id="94328"/>
    <lineage>
        <taxon>Eukaryota</taxon>
        <taxon>Viridiplantae</taxon>
        <taxon>Streptophyta</taxon>
        <taxon>Embryophyta</taxon>
        <taxon>Tracheophyta</taxon>
        <taxon>Spermatophyta</taxon>
        <taxon>Magnoliopsida</taxon>
        <taxon>Liliopsida</taxon>
        <taxon>Zingiberales</taxon>
        <taxon>Zingiberaceae</taxon>
        <taxon>Zingiber</taxon>
    </lineage>
</organism>
<evidence type="ECO:0000313" key="2">
    <source>
        <dbReference type="Proteomes" id="UP000734854"/>
    </source>
</evidence>
<dbReference type="AlphaFoldDB" id="A0A8J5BY23"/>
<keyword evidence="2" id="KW-1185">Reference proteome</keyword>
<name>A0A8J5BY23_ZINOF</name>
<evidence type="ECO:0000313" key="1">
    <source>
        <dbReference type="EMBL" id="KAG6467426.1"/>
    </source>
</evidence>
<reference evidence="1 2" key="1">
    <citation type="submission" date="2020-08" db="EMBL/GenBank/DDBJ databases">
        <title>Plant Genome Project.</title>
        <authorList>
            <person name="Zhang R.-G."/>
        </authorList>
    </citation>
    <scope>NUCLEOTIDE SEQUENCE [LARGE SCALE GENOMIC DNA]</scope>
    <source>
        <tissue evidence="1">Rhizome</tissue>
    </source>
</reference>
<proteinExistence type="predicted"/>
<accession>A0A8J5BY23</accession>
<sequence>MTGCERHRPLEVVSLDYGHEEGEVVWAASMRERERGVALERGRAAVGDGAWAVALEAADASEAAMAASTLETTSALGLLARAAGKRCARPAACPPARVGLGKKCHPERPQLNARTGLPVPLYSACGPSAWLVLAKMSPERPLNKCRTGPPRSLDVGSRRLVPRHGWCLAKNVNLNGPFEPYAWHRGLPPCHSLDMRVPSPSSLRKVVPGALGPGARLLGCHGIVASAPPCLVGW</sequence>
<protein>
    <submittedName>
        <fullName evidence="1">Uncharacterized protein</fullName>
    </submittedName>
</protein>
<dbReference type="Proteomes" id="UP000734854">
    <property type="component" value="Unassembled WGS sequence"/>
</dbReference>
<dbReference type="EMBL" id="JACMSC010000049">
    <property type="protein sequence ID" value="KAG6467426.1"/>
    <property type="molecule type" value="Genomic_DNA"/>
</dbReference>